<dbReference type="PANTHER" id="PTHR35531">
    <property type="entry name" value="INNER MEMBRANE PROTEIN YBCI-RELATED"/>
    <property type="match status" value="1"/>
</dbReference>
<evidence type="ECO:0000313" key="2">
    <source>
        <dbReference type="EMBL" id="MDA3969628.1"/>
    </source>
</evidence>
<dbReference type="Pfam" id="PF04307">
    <property type="entry name" value="YdjM"/>
    <property type="match status" value="1"/>
</dbReference>
<sequence length="200" mass="21745">MLGKTHIAFALGATSSVVYVASLGGALLDVGEVSLFYLAVAFGALLPDIDEPNSTLGRKTLGISNIIKTIFGHRGFTHSAFCVFFLCAMLIFLYVLLEVEVFLNSVSSFLGEYGVTLSSESVWILCFGLVCGYVLHIAGDMLTISGVPILLPFRTKSYFLLPKPFRFKTGGVFDYMICAFSVALFGFINFKIYGINLAII</sequence>
<evidence type="ECO:0000256" key="1">
    <source>
        <dbReference type="SAM" id="Phobius"/>
    </source>
</evidence>
<feature type="transmembrane region" description="Helical" evidence="1">
    <location>
        <begin position="172"/>
        <end position="193"/>
    </location>
</feature>
<dbReference type="EMBL" id="JAQHXR010000007">
    <property type="protein sequence ID" value="MDA3969628.1"/>
    <property type="molecule type" value="Genomic_DNA"/>
</dbReference>
<keyword evidence="1" id="KW-1133">Transmembrane helix</keyword>
<name>A0ABT4VFY0_9HELI</name>
<feature type="transmembrane region" description="Helical" evidence="1">
    <location>
        <begin position="7"/>
        <end position="27"/>
    </location>
</feature>
<dbReference type="RefSeq" id="WP_271021989.1">
    <property type="nucleotide sequence ID" value="NZ_JAQHXR010000007.1"/>
</dbReference>
<keyword evidence="1" id="KW-0812">Transmembrane</keyword>
<evidence type="ECO:0000313" key="3">
    <source>
        <dbReference type="Proteomes" id="UP001210261"/>
    </source>
</evidence>
<comment type="caution">
    <text evidence="2">The sequence shown here is derived from an EMBL/GenBank/DDBJ whole genome shotgun (WGS) entry which is preliminary data.</text>
</comment>
<keyword evidence="1" id="KW-0472">Membrane</keyword>
<feature type="transmembrane region" description="Helical" evidence="1">
    <location>
        <begin position="122"/>
        <end position="151"/>
    </location>
</feature>
<keyword evidence="2" id="KW-0378">Hydrolase</keyword>
<dbReference type="PANTHER" id="PTHR35531:SF1">
    <property type="entry name" value="INNER MEMBRANE PROTEIN YBCI-RELATED"/>
    <property type="match status" value="1"/>
</dbReference>
<accession>A0ABT4VFY0</accession>
<dbReference type="GO" id="GO:0016787">
    <property type="term" value="F:hydrolase activity"/>
    <property type="evidence" value="ECO:0007669"/>
    <property type="project" value="UniProtKB-KW"/>
</dbReference>
<proteinExistence type="predicted"/>
<gene>
    <name evidence="2" type="ORF">PF021_08135</name>
</gene>
<protein>
    <submittedName>
        <fullName evidence="2">Metal-dependent hydrolase</fullName>
    </submittedName>
</protein>
<reference evidence="2 3" key="1">
    <citation type="submission" date="2023-01" db="EMBL/GenBank/DDBJ databases">
        <title>Description of Helicobacter ibis sp. nov. isolated from faecal droppings of black-faced ibis (Theristicus melanopis).</title>
        <authorList>
            <person name="Lopez-Cantillo M."/>
            <person name="Vidal-Veuthey B."/>
            <person name="Mella A."/>
            <person name="De La Haba R."/>
            <person name="Collado L."/>
        </authorList>
    </citation>
    <scope>NUCLEOTIDE SEQUENCE [LARGE SCALE GENOMIC DNA]</scope>
    <source>
        <strain evidence="2 3">A82</strain>
    </source>
</reference>
<feature type="transmembrane region" description="Helical" evidence="1">
    <location>
        <begin position="76"/>
        <end position="97"/>
    </location>
</feature>
<keyword evidence="3" id="KW-1185">Reference proteome</keyword>
<dbReference type="InterPro" id="IPR007404">
    <property type="entry name" value="YdjM-like"/>
</dbReference>
<organism evidence="2 3">
    <name type="scientific">Helicobacter ibis</name>
    <dbReference type="NCBI Taxonomy" id="2962633"/>
    <lineage>
        <taxon>Bacteria</taxon>
        <taxon>Pseudomonadati</taxon>
        <taxon>Campylobacterota</taxon>
        <taxon>Epsilonproteobacteria</taxon>
        <taxon>Campylobacterales</taxon>
        <taxon>Helicobacteraceae</taxon>
        <taxon>Helicobacter</taxon>
    </lineage>
</organism>
<dbReference type="Proteomes" id="UP001210261">
    <property type="component" value="Unassembled WGS sequence"/>
</dbReference>